<reference evidence="1" key="1">
    <citation type="journal article" date="2019" name="Science">
        <title>Mutation of a bHLH transcription factor allowed almond domestication.</title>
        <authorList>
            <person name="Sanchez-Perez R."/>
            <person name="Pavan S."/>
            <person name="Mazzeo R."/>
            <person name="Moldovan C."/>
            <person name="Aiese Cigliano R."/>
            <person name="Del Cueto J."/>
            <person name="Ricciardi F."/>
            <person name="Lotti C."/>
            <person name="Ricciardi L."/>
            <person name="Dicenta F."/>
            <person name="Lopez-Marques R.L."/>
            <person name="Lindberg Moller B."/>
        </authorList>
    </citation>
    <scope>NUCLEOTIDE SEQUENCE</scope>
</reference>
<organism evidence="1">
    <name type="scientific">Prunus dulcis</name>
    <name type="common">Almond</name>
    <name type="synonym">Amygdalus dulcis</name>
    <dbReference type="NCBI Taxonomy" id="3755"/>
    <lineage>
        <taxon>Eukaryota</taxon>
        <taxon>Viridiplantae</taxon>
        <taxon>Streptophyta</taxon>
        <taxon>Embryophyta</taxon>
        <taxon>Tracheophyta</taxon>
        <taxon>Spermatophyta</taxon>
        <taxon>Magnoliopsida</taxon>
        <taxon>eudicotyledons</taxon>
        <taxon>Gunneridae</taxon>
        <taxon>Pentapetalae</taxon>
        <taxon>rosids</taxon>
        <taxon>fabids</taxon>
        <taxon>Rosales</taxon>
        <taxon>Rosaceae</taxon>
        <taxon>Amygdaloideae</taxon>
        <taxon>Amygdaleae</taxon>
        <taxon>Prunus</taxon>
    </lineage>
</organism>
<proteinExistence type="predicted"/>
<dbReference type="EMBL" id="AP019300">
    <property type="protein sequence ID" value="BBH00939.1"/>
    <property type="molecule type" value="Genomic_DNA"/>
</dbReference>
<sequence length="95" mass="10478">MDATSLGFREGGPSWFGSPVSRLLTFCTASLTVLKNRSSNLAEPKINPVDSIKHTYGIALLTNSIQNLFLVHEISNQCHMKLAQRLSGLLWSFAE</sequence>
<protein>
    <submittedName>
        <fullName evidence="1">Uncharacterized protein</fullName>
    </submittedName>
</protein>
<gene>
    <name evidence="1" type="ORF">Prudu_011058</name>
</gene>
<evidence type="ECO:0000313" key="1">
    <source>
        <dbReference type="EMBL" id="BBH00939.1"/>
    </source>
</evidence>
<dbReference type="AlphaFoldDB" id="A0A4Y1R9S6"/>
<name>A0A4Y1R9S6_PRUDU</name>
<accession>A0A4Y1R9S6</accession>